<dbReference type="AlphaFoldDB" id="A0A2P2IV30"/>
<protein>
    <submittedName>
        <fullName evidence="1">Uncharacterized protein</fullName>
    </submittedName>
</protein>
<name>A0A2P2IV30_RHIMU</name>
<accession>A0A2P2IV30</accession>
<proteinExistence type="predicted"/>
<organism evidence="1">
    <name type="scientific">Rhizophora mucronata</name>
    <name type="common">Asiatic mangrove</name>
    <dbReference type="NCBI Taxonomy" id="61149"/>
    <lineage>
        <taxon>Eukaryota</taxon>
        <taxon>Viridiplantae</taxon>
        <taxon>Streptophyta</taxon>
        <taxon>Embryophyta</taxon>
        <taxon>Tracheophyta</taxon>
        <taxon>Spermatophyta</taxon>
        <taxon>Magnoliopsida</taxon>
        <taxon>eudicotyledons</taxon>
        <taxon>Gunneridae</taxon>
        <taxon>Pentapetalae</taxon>
        <taxon>rosids</taxon>
        <taxon>fabids</taxon>
        <taxon>Malpighiales</taxon>
        <taxon>Rhizophoraceae</taxon>
        <taxon>Rhizophora</taxon>
    </lineage>
</organism>
<sequence>MRIVYFLENYYPEIQICCPPGRICITKFLFGISSSCVERIHNLKS</sequence>
<evidence type="ECO:0000313" key="1">
    <source>
        <dbReference type="EMBL" id="MBW85037.1"/>
    </source>
</evidence>
<dbReference type="EMBL" id="GGEC01004554">
    <property type="protein sequence ID" value="MBW85037.1"/>
    <property type="molecule type" value="Transcribed_RNA"/>
</dbReference>
<reference evidence="1" key="1">
    <citation type="submission" date="2018-02" db="EMBL/GenBank/DDBJ databases">
        <title>Rhizophora mucronata_Transcriptome.</title>
        <authorList>
            <person name="Meera S.P."/>
            <person name="Sreeshan A."/>
            <person name="Augustine A."/>
        </authorList>
    </citation>
    <scope>NUCLEOTIDE SEQUENCE</scope>
    <source>
        <tissue evidence="1">Leaf</tissue>
    </source>
</reference>